<keyword evidence="2" id="KW-1185">Reference proteome</keyword>
<name>A0A0N4T2H1_BRUPA</name>
<evidence type="ECO:0000313" key="1">
    <source>
        <dbReference type="EMBL" id="VDN83557.1"/>
    </source>
</evidence>
<sequence length="32" mass="3968">MERRFCYPYSNHQKEIDVTRYMSIVRMASQVK</sequence>
<accession>A0A0N4T2H1</accession>
<protein>
    <submittedName>
        <fullName evidence="3">Transposase</fullName>
    </submittedName>
</protein>
<organism evidence="3">
    <name type="scientific">Brugia pahangi</name>
    <name type="common">Filarial nematode worm</name>
    <dbReference type="NCBI Taxonomy" id="6280"/>
    <lineage>
        <taxon>Eukaryota</taxon>
        <taxon>Metazoa</taxon>
        <taxon>Ecdysozoa</taxon>
        <taxon>Nematoda</taxon>
        <taxon>Chromadorea</taxon>
        <taxon>Rhabditida</taxon>
        <taxon>Spirurina</taxon>
        <taxon>Spiruromorpha</taxon>
        <taxon>Filarioidea</taxon>
        <taxon>Onchocercidae</taxon>
        <taxon>Brugia</taxon>
    </lineage>
</organism>
<dbReference type="WBParaSite" id="BPAG_0000240101-mRNA-1">
    <property type="protein sequence ID" value="BPAG_0000240101-mRNA-1"/>
    <property type="gene ID" value="BPAG_0000240101"/>
</dbReference>
<proteinExistence type="predicted"/>
<reference evidence="3" key="1">
    <citation type="submission" date="2017-02" db="UniProtKB">
        <authorList>
            <consortium name="WormBaseParasite"/>
        </authorList>
    </citation>
    <scope>IDENTIFICATION</scope>
</reference>
<evidence type="ECO:0000313" key="3">
    <source>
        <dbReference type="WBParaSite" id="BPAG_0000240101-mRNA-1"/>
    </source>
</evidence>
<dbReference type="AlphaFoldDB" id="A0A0N4T2H1"/>
<dbReference type="EMBL" id="UZAD01000333">
    <property type="protein sequence ID" value="VDN83557.1"/>
    <property type="molecule type" value="Genomic_DNA"/>
</dbReference>
<reference evidence="1 2" key="2">
    <citation type="submission" date="2018-11" db="EMBL/GenBank/DDBJ databases">
        <authorList>
            <consortium name="Pathogen Informatics"/>
        </authorList>
    </citation>
    <scope>NUCLEOTIDE SEQUENCE [LARGE SCALE GENOMIC DNA]</scope>
</reference>
<dbReference type="Proteomes" id="UP000278627">
    <property type="component" value="Unassembled WGS sequence"/>
</dbReference>
<evidence type="ECO:0000313" key="2">
    <source>
        <dbReference type="Proteomes" id="UP000278627"/>
    </source>
</evidence>
<gene>
    <name evidence="1" type="ORF">BPAG_LOCUS2371</name>
</gene>